<reference evidence="4" key="2">
    <citation type="submission" date="2025-08" db="UniProtKB">
        <authorList>
            <consortium name="RefSeq"/>
        </authorList>
    </citation>
    <scope>IDENTIFICATION</scope>
    <source>
        <tissue evidence="4">Leaf</tissue>
    </source>
</reference>
<evidence type="ECO:0000259" key="2">
    <source>
        <dbReference type="PROSITE" id="PS50994"/>
    </source>
</evidence>
<dbReference type="InterPro" id="IPR012337">
    <property type="entry name" value="RNaseH-like_sf"/>
</dbReference>
<feature type="domain" description="Integrase catalytic" evidence="2">
    <location>
        <begin position="484"/>
        <end position="650"/>
    </location>
</feature>
<dbReference type="InterPro" id="IPR001584">
    <property type="entry name" value="Integrase_cat-core"/>
</dbReference>
<proteinExistence type="predicted"/>
<evidence type="ECO:0000313" key="3">
    <source>
        <dbReference type="Proteomes" id="UP000813463"/>
    </source>
</evidence>
<dbReference type="PANTHER" id="PTHR42648">
    <property type="entry name" value="TRANSPOSASE, PUTATIVE-RELATED"/>
    <property type="match status" value="1"/>
</dbReference>
<dbReference type="InterPro" id="IPR036397">
    <property type="entry name" value="RNaseH_sf"/>
</dbReference>
<dbReference type="PROSITE" id="PS50994">
    <property type="entry name" value="INTEGRASE"/>
    <property type="match status" value="1"/>
</dbReference>
<dbReference type="RefSeq" id="XP_056691797.1">
    <property type="nucleotide sequence ID" value="XM_056835819.1"/>
</dbReference>
<name>A0ABM3R840_SPIOL</name>
<dbReference type="Pfam" id="PF25597">
    <property type="entry name" value="SH3_retrovirus"/>
    <property type="match status" value="1"/>
</dbReference>
<sequence>MSKYERFEMQPKETIQEMFTRFTNITNELVSLGRIIPSDEQVREIPRSMPQYDRWRTKVTALFETKDFTKFYIEQLEGSLMTHALHLGVAVPENPKNRGLALKAEDQEDSEPDEEEAAMLARRMKRFHRSFKPGNHKGRNSGRKMNGSKSDQGCLKCGTGKDPSNEVSSTTLQTLSNNRLIELRIETLDNFKKLSIIKEQSDKALELSKGHITYLNNVRSKVQELSQYKLFNLSLDPTRSTEINMGVFTVDLERLNSELTTVKEQKEKLIKELALANAWKQSTKQLLSGLRLPNPKEQKKEEQAPKNENYVKKMWVRKADPIVEKELEETRVLGEIIAIGKVGRLSSHSIDNVFLVEGLMYSLLSISQFCDKGNSVSFTLENFRIINNDSKKVILEGSRQRNKYTVDLNKVPRNNLTCLSVIEEDPLLWHKRFGHASFSLLDKLRSKELVRGLPSIKFLKDKVCEACAKGKHVRSYFKPKNIVRTTKPLELIHMDLCGPMRIQSRSGKRYVLVIVDDYSRFTWVIFLTSKDETFDEFVAFAKKIQRTTAHQLIYIRSDHGTEFENHKFTEYCKEQGIDHNFSALRTPQKNGVVERKNRTLEDMARTMLIASSLPRNFWAEAVNTACYIVNRVMIRVVLNKTPYELLKGTTPNISYFRAFGCKCFIHNNGKRNLGKFDERGDEAVFLGYALNSKAYKVYNKRSMCVEESVHIIFDETNNTNEVQDQENFDIGLIRLTDNDEEYSPPELHKED</sequence>
<evidence type="ECO:0000313" key="4">
    <source>
        <dbReference type="RefSeq" id="XP_056691797.1"/>
    </source>
</evidence>
<dbReference type="Pfam" id="PF13976">
    <property type="entry name" value="gag_pre-integrs"/>
    <property type="match status" value="1"/>
</dbReference>
<organism evidence="3 4">
    <name type="scientific">Spinacia oleracea</name>
    <name type="common">Spinach</name>
    <dbReference type="NCBI Taxonomy" id="3562"/>
    <lineage>
        <taxon>Eukaryota</taxon>
        <taxon>Viridiplantae</taxon>
        <taxon>Streptophyta</taxon>
        <taxon>Embryophyta</taxon>
        <taxon>Tracheophyta</taxon>
        <taxon>Spermatophyta</taxon>
        <taxon>Magnoliopsida</taxon>
        <taxon>eudicotyledons</taxon>
        <taxon>Gunneridae</taxon>
        <taxon>Pentapetalae</taxon>
        <taxon>Caryophyllales</taxon>
        <taxon>Chenopodiaceae</taxon>
        <taxon>Chenopodioideae</taxon>
        <taxon>Anserineae</taxon>
        <taxon>Spinacia</taxon>
    </lineage>
</organism>
<gene>
    <name evidence="4" type="primary">LOC130467333</name>
</gene>
<reference evidence="3" key="1">
    <citation type="journal article" date="2021" name="Nat. Commun.">
        <title>Genomic analyses provide insights into spinach domestication and the genetic basis of agronomic traits.</title>
        <authorList>
            <person name="Cai X."/>
            <person name="Sun X."/>
            <person name="Xu C."/>
            <person name="Sun H."/>
            <person name="Wang X."/>
            <person name="Ge C."/>
            <person name="Zhang Z."/>
            <person name="Wang Q."/>
            <person name="Fei Z."/>
            <person name="Jiao C."/>
            <person name="Wang Q."/>
        </authorList>
    </citation>
    <scope>NUCLEOTIDE SEQUENCE [LARGE SCALE GENOMIC DNA]</scope>
    <source>
        <strain evidence="3">cv. Varoflay</strain>
    </source>
</reference>
<evidence type="ECO:0000256" key="1">
    <source>
        <dbReference type="SAM" id="MobiDB-lite"/>
    </source>
</evidence>
<dbReference type="InterPro" id="IPR025724">
    <property type="entry name" value="GAG-pre-integrase_dom"/>
</dbReference>
<dbReference type="Proteomes" id="UP000813463">
    <property type="component" value="Chromosome 2"/>
</dbReference>
<dbReference type="PANTHER" id="PTHR42648:SF21">
    <property type="entry name" value="CYSTEINE-RICH RLK (RECEPTOR-LIKE PROTEIN KINASE) 8"/>
    <property type="match status" value="1"/>
</dbReference>
<dbReference type="InterPro" id="IPR057670">
    <property type="entry name" value="SH3_retrovirus"/>
</dbReference>
<keyword evidence="3" id="KW-1185">Reference proteome</keyword>
<accession>A0ABM3R840</accession>
<dbReference type="Gene3D" id="3.30.420.10">
    <property type="entry name" value="Ribonuclease H-like superfamily/Ribonuclease H"/>
    <property type="match status" value="1"/>
</dbReference>
<protein>
    <recommendedName>
        <fullName evidence="2">Integrase catalytic domain-containing protein</fullName>
    </recommendedName>
</protein>
<dbReference type="GeneID" id="130467333"/>
<feature type="region of interest" description="Disordered" evidence="1">
    <location>
        <begin position="129"/>
        <end position="170"/>
    </location>
</feature>
<dbReference type="Pfam" id="PF14223">
    <property type="entry name" value="Retrotran_gag_2"/>
    <property type="match status" value="1"/>
</dbReference>
<feature type="compositionally biased region" description="Basic residues" evidence="1">
    <location>
        <begin position="129"/>
        <end position="142"/>
    </location>
</feature>
<dbReference type="SUPFAM" id="SSF53098">
    <property type="entry name" value="Ribonuclease H-like"/>
    <property type="match status" value="1"/>
</dbReference>
<dbReference type="InterPro" id="IPR039537">
    <property type="entry name" value="Retrotran_Ty1/copia-like"/>
</dbReference>
<dbReference type="Pfam" id="PF00665">
    <property type="entry name" value="rve"/>
    <property type="match status" value="1"/>
</dbReference>